<organism evidence="1 2">
    <name type="scientific">Cupriavidus pauculus</name>
    <dbReference type="NCBI Taxonomy" id="82633"/>
    <lineage>
        <taxon>Bacteria</taxon>
        <taxon>Pseudomonadati</taxon>
        <taxon>Pseudomonadota</taxon>
        <taxon>Betaproteobacteria</taxon>
        <taxon>Burkholderiales</taxon>
        <taxon>Burkholderiaceae</taxon>
        <taxon>Cupriavidus</taxon>
    </lineage>
</organism>
<dbReference type="AlphaFoldDB" id="A0A5P2H0C9"/>
<protein>
    <submittedName>
        <fullName evidence="1">Uncharacterized protein</fullName>
    </submittedName>
</protein>
<reference evidence="1 2" key="1">
    <citation type="submission" date="2019-09" db="EMBL/GenBank/DDBJ databases">
        <title>FDA dAtabase for Regulatory Grade micrObial Sequences (FDA-ARGOS): Supporting development and validation of Infectious Disease Dx tests.</title>
        <authorList>
            <person name="Sciortino C."/>
            <person name="Tallon L."/>
            <person name="Sadzewicz L."/>
            <person name="Vavikolanu K."/>
            <person name="Mehta A."/>
            <person name="Aluvathingal J."/>
            <person name="Nadendla S."/>
            <person name="Nandy P."/>
            <person name="Geyer C."/>
            <person name="Yan Y."/>
            <person name="Sichtig H."/>
        </authorList>
    </citation>
    <scope>NUCLEOTIDE SEQUENCE [LARGE SCALE GENOMIC DNA]</scope>
    <source>
        <strain evidence="1 2">FDAARGOS_664</strain>
    </source>
</reference>
<proteinExistence type="predicted"/>
<dbReference type="Proteomes" id="UP000322822">
    <property type="component" value="Chromosome 1"/>
</dbReference>
<dbReference type="EMBL" id="CP044065">
    <property type="protein sequence ID" value="QET01362.1"/>
    <property type="molecule type" value="Genomic_DNA"/>
</dbReference>
<gene>
    <name evidence="1" type="ORF">FOB72_04460</name>
</gene>
<evidence type="ECO:0000313" key="1">
    <source>
        <dbReference type="EMBL" id="QET01362.1"/>
    </source>
</evidence>
<sequence>MSSRDVEQTLLSRCAAAAKGELARAGDQREANVFRLASMILRPRMPSEADRLLTASESYFSQHPTDLVASGDVVRNGWVLSVPRLRDMLTMQLRRA</sequence>
<dbReference type="RefSeq" id="WP_150371415.1">
    <property type="nucleotide sequence ID" value="NZ_CP044065.1"/>
</dbReference>
<evidence type="ECO:0000313" key="2">
    <source>
        <dbReference type="Proteomes" id="UP000322822"/>
    </source>
</evidence>
<accession>A0A5P2H0C9</accession>
<dbReference type="OrthoDB" id="8820245at2"/>
<name>A0A5P2H0C9_9BURK</name>